<dbReference type="PANTHER" id="PTHR42883">
    <property type="entry name" value="GLUCOSE-1-PHOSPHATE THYMIDYLTRANSFERASE"/>
    <property type="match status" value="1"/>
</dbReference>
<name>A0A6J6IV72_9ZZZZ</name>
<dbReference type="InterPro" id="IPR005835">
    <property type="entry name" value="NTP_transferase_dom"/>
</dbReference>
<dbReference type="Gene3D" id="3.90.550.10">
    <property type="entry name" value="Spore Coat Polysaccharide Biosynthesis Protein SpsA, Chain A"/>
    <property type="match status" value="1"/>
</dbReference>
<dbReference type="NCBIfam" id="TIGR01208">
    <property type="entry name" value="rmlA_long"/>
    <property type="match status" value="1"/>
</dbReference>
<dbReference type="AlphaFoldDB" id="A0A6J6IV72"/>
<dbReference type="SUPFAM" id="SSF53448">
    <property type="entry name" value="Nucleotide-diphospho-sugar transferases"/>
    <property type="match status" value="1"/>
</dbReference>
<evidence type="ECO:0000259" key="1">
    <source>
        <dbReference type="Pfam" id="PF00483"/>
    </source>
</evidence>
<dbReference type="CDD" id="cd04189">
    <property type="entry name" value="G1P_TT_long"/>
    <property type="match status" value="1"/>
</dbReference>
<dbReference type="Gene3D" id="2.160.10.10">
    <property type="entry name" value="Hexapeptide repeat proteins"/>
    <property type="match status" value="1"/>
</dbReference>
<dbReference type="InterPro" id="IPR029044">
    <property type="entry name" value="Nucleotide-diphossugar_trans"/>
</dbReference>
<dbReference type="InterPro" id="IPR005908">
    <property type="entry name" value="G1P_thy_trans_l"/>
</dbReference>
<organism evidence="2">
    <name type="scientific">freshwater metagenome</name>
    <dbReference type="NCBI Taxonomy" id="449393"/>
    <lineage>
        <taxon>unclassified sequences</taxon>
        <taxon>metagenomes</taxon>
        <taxon>ecological metagenomes</taxon>
    </lineage>
</organism>
<evidence type="ECO:0000313" key="2">
    <source>
        <dbReference type="EMBL" id="CAB4628378.1"/>
    </source>
</evidence>
<dbReference type="PANTHER" id="PTHR42883:SF2">
    <property type="entry name" value="THYMIDYLYLTRANSFERASE"/>
    <property type="match status" value="1"/>
</dbReference>
<accession>A0A6J6IV72</accession>
<gene>
    <name evidence="2" type="ORF">UFOPK1835_02268</name>
</gene>
<dbReference type="Pfam" id="PF00483">
    <property type="entry name" value="NTP_transferase"/>
    <property type="match status" value="1"/>
</dbReference>
<sequence length="364" mass="39687">MKGLILSGGAGTRLRPITHTSAKQLVPVANKPILFYGIEDMVEAGITDIGIITGDTGPEIREAVGDGSRWGARVTYIPQDEPLGLAHCVLIAREFLGDDDFVMYLGDNLLRQGIAEFVERFEEDRHQSAAPGSTVPSAQILLARVSDPQRFGVAEIGPDGEVLHLVEKPENPPSDLALVGVYLFDPSIHEAVATIAPSPRGELEITDAIQWLIDNGHRVRHEVLEGWWKDTGKLQPLLEGNRLVLETIERSIIGSVDDESIIDGRVIIEAGAQIINSTVRGPAIIGERTKVVNSYIGPFTSVYFDCEIVDSEIEHSVILEESKILGIPRVADSLVGKQVEVRRSETRPHATRLMIGDHSVVDLA</sequence>
<reference evidence="2" key="1">
    <citation type="submission" date="2020-05" db="EMBL/GenBank/DDBJ databases">
        <authorList>
            <person name="Chiriac C."/>
            <person name="Salcher M."/>
            <person name="Ghai R."/>
            <person name="Kavagutti S V."/>
        </authorList>
    </citation>
    <scope>NUCLEOTIDE SEQUENCE</scope>
</reference>
<dbReference type="EMBL" id="CAEZUP010000179">
    <property type="protein sequence ID" value="CAB4628378.1"/>
    <property type="molecule type" value="Genomic_DNA"/>
</dbReference>
<protein>
    <submittedName>
        <fullName evidence="2">Unannotated protein</fullName>
    </submittedName>
</protein>
<feature type="domain" description="Nucleotidyl transferase" evidence="1">
    <location>
        <begin position="2"/>
        <end position="245"/>
    </location>
</feature>
<proteinExistence type="predicted"/>